<evidence type="ECO:0000256" key="4">
    <source>
        <dbReference type="ARBA" id="ARBA00022475"/>
    </source>
</evidence>
<feature type="binding site" evidence="15">
    <location>
        <begin position="8"/>
        <end position="15"/>
    </location>
    <ligand>
        <name>GTP</name>
        <dbReference type="ChEBI" id="CHEBI:37565"/>
        <label>1</label>
    </ligand>
</feature>
<comment type="subcellular location">
    <subcellularLocation>
        <location evidence="2">Cell inner membrane</location>
        <topology evidence="2">Multi-pass membrane protein</topology>
    </subcellularLocation>
    <subcellularLocation>
        <location evidence="17">Cell membrane</location>
        <topology evidence="17">Multi-pass membrane protein</topology>
    </subcellularLocation>
</comment>
<proteinExistence type="inferred from homology"/>
<evidence type="ECO:0000256" key="3">
    <source>
        <dbReference type="ARBA" id="ARBA00022448"/>
    </source>
</evidence>
<protein>
    <recommendedName>
        <fullName evidence="14 17">Ferrous iron transport protein B</fullName>
    </recommendedName>
</protein>
<dbReference type="Pfam" id="PF07670">
    <property type="entry name" value="Gate"/>
    <property type="match status" value="2"/>
</dbReference>
<evidence type="ECO:0000256" key="17">
    <source>
        <dbReference type="RuleBase" id="RU362098"/>
    </source>
</evidence>
<comment type="function">
    <text evidence="1 17">Probable transporter of a GTP-driven Fe(2+) uptake system.</text>
</comment>
<evidence type="ECO:0000256" key="13">
    <source>
        <dbReference type="ARBA" id="ARBA00023136"/>
    </source>
</evidence>
<feature type="transmembrane region" description="Helical" evidence="17">
    <location>
        <begin position="269"/>
        <end position="294"/>
    </location>
</feature>
<dbReference type="Pfam" id="PF07664">
    <property type="entry name" value="FeoB_C"/>
    <property type="match status" value="1"/>
</dbReference>
<dbReference type="Proteomes" id="UP000019482">
    <property type="component" value="Unassembled WGS sequence"/>
</dbReference>
<feature type="transmembrane region" description="Helical" evidence="17">
    <location>
        <begin position="561"/>
        <end position="582"/>
    </location>
</feature>
<evidence type="ECO:0000313" key="20">
    <source>
        <dbReference type="Proteomes" id="UP000019482"/>
    </source>
</evidence>
<evidence type="ECO:0000256" key="8">
    <source>
        <dbReference type="ARBA" id="ARBA00022741"/>
    </source>
</evidence>
<feature type="transmembrane region" description="Helical" evidence="17">
    <location>
        <begin position="314"/>
        <end position="337"/>
    </location>
</feature>
<dbReference type="PANTHER" id="PTHR43185">
    <property type="entry name" value="FERROUS IRON TRANSPORT PROTEIN B"/>
    <property type="match status" value="1"/>
</dbReference>
<evidence type="ECO:0000256" key="14">
    <source>
        <dbReference type="NCBIfam" id="TIGR00437"/>
    </source>
</evidence>
<dbReference type="GeneID" id="29420386"/>
<keyword evidence="5 17" id="KW-0410">Iron transport</keyword>
<keyword evidence="7 17" id="KW-0812">Transmembrane</keyword>
<dbReference type="InterPro" id="IPR011640">
    <property type="entry name" value="Fe2_transport_prot_B_C"/>
</dbReference>
<keyword evidence="20" id="KW-1185">Reference proteome</keyword>
<evidence type="ECO:0000259" key="18">
    <source>
        <dbReference type="PROSITE" id="PS51711"/>
    </source>
</evidence>
<comment type="similarity">
    <text evidence="17">Belongs to the TRAFAC class TrmE-Era-EngA-EngB-Septin-like GTPase superfamily. FeoB GTPase (TC 9.A.8) family.</text>
</comment>
<feature type="binding site" evidence="15">
    <location>
        <begin position="33"/>
        <end position="37"/>
    </location>
    <ligand>
        <name>GTP</name>
        <dbReference type="ChEBI" id="CHEBI:37565"/>
        <label>1</label>
    </ligand>
</feature>
<keyword evidence="8 15" id="KW-0547">Nucleotide-binding</keyword>
<feature type="binding site" evidence="16">
    <location>
        <position position="19"/>
    </location>
    <ligand>
        <name>Mg(2+)</name>
        <dbReference type="ChEBI" id="CHEBI:18420"/>
        <label>2</label>
    </ligand>
</feature>
<dbReference type="InterPro" id="IPR030389">
    <property type="entry name" value="G_FEOB_dom"/>
</dbReference>
<accession>W6N3I2</accession>
<evidence type="ECO:0000256" key="10">
    <source>
        <dbReference type="ARBA" id="ARBA00023004"/>
    </source>
</evidence>
<evidence type="ECO:0000256" key="1">
    <source>
        <dbReference type="ARBA" id="ARBA00003926"/>
    </source>
</evidence>
<evidence type="ECO:0000256" key="9">
    <source>
        <dbReference type="ARBA" id="ARBA00022989"/>
    </source>
</evidence>
<keyword evidence="16" id="KW-0479">Metal-binding</keyword>
<feature type="binding site" evidence="15">
    <location>
        <begin position="110"/>
        <end position="113"/>
    </location>
    <ligand>
        <name>GTP</name>
        <dbReference type="ChEBI" id="CHEBI:37565"/>
        <label>1</label>
    </ligand>
</feature>
<evidence type="ECO:0000256" key="5">
    <source>
        <dbReference type="ARBA" id="ARBA00022496"/>
    </source>
</evidence>
<feature type="transmembrane region" description="Helical" evidence="17">
    <location>
        <begin position="349"/>
        <end position="375"/>
    </location>
</feature>
<name>W6N3I2_CLOTY</name>
<dbReference type="Pfam" id="PF02421">
    <property type="entry name" value="FeoB_N"/>
    <property type="match status" value="1"/>
</dbReference>
<keyword evidence="10 17" id="KW-0408">Iron</keyword>
<organism evidence="19 20">
    <name type="scientific">Clostridium tyrobutyricum DIVETGP</name>
    <dbReference type="NCBI Taxonomy" id="1408889"/>
    <lineage>
        <taxon>Bacteria</taxon>
        <taxon>Bacillati</taxon>
        <taxon>Bacillota</taxon>
        <taxon>Clostridia</taxon>
        <taxon>Eubacteriales</taxon>
        <taxon>Clostridiaceae</taxon>
        <taxon>Clostridium</taxon>
    </lineage>
</organism>
<feature type="transmembrane region" description="Helical" evidence="17">
    <location>
        <begin position="381"/>
        <end position="400"/>
    </location>
</feature>
<dbReference type="PANTHER" id="PTHR43185:SF1">
    <property type="entry name" value="FE(2+) TRANSPORTER FEOB"/>
    <property type="match status" value="1"/>
</dbReference>
<feature type="domain" description="FeoB-type G" evidence="18">
    <location>
        <begin position="1"/>
        <end position="159"/>
    </location>
</feature>
<dbReference type="InterPro" id="IPR003373">
    <property type="entry name" value="Fe2_transport_prot-B"/>
</dbReference>
<dbReference type="NCBIfam" id="TIGR00437">
    <property type="entry name" value="feoB"/>
    <property type="match status" value="1"/>
</dbReference>
<keyword evidence="3 17" id="KW-0813">Transport</keyword>
<dbReference type="RefSeq" id="WP_017895265.1">
    <property type="nucleotide sequence ID" value="NZ_CBXI010000007.1"/>
</dbReference>
<evidence type="ECO:0000256" key="11">
    <source>
        <dbReference type="ARBA" id="ARBA00023065"/>
    </source>
</evidence>
<keyword evidence="9 17" id="KW-1133">Transmembrane helix</keyword>
<dbReference type="EMBL" id="CBXI010000007">
    <property type="protein sequence ID" value="CDL90455.1"/>
    <property type="molecule type" value="Genomic_DNA"/>
</dbReference>
<evidence type="ECO:0000256" key="6">
    <source>
        <dbReference type="ARBA" id="ARBA00022519"/>
    </source>
</evidence>
<keyword evidence="16" id="KW-0460">Magnesium</keyword>
<evidence type="ECO:0000256" key="12">
    <source>
        <dbReference type="ARBA" id="ARBA00023134"/>
    </source>
</evidence>
<keyword evidence="11" id="KW-0406">Ion transport</keyword>
<feature type="transmembrane region" description="Helical" evidence="17">
    <location>
        <begin position="527"/>
        <end position="549"/>
    </location>
</feature>
<evidence type="ECO:0000313" key="19">
    <source>
        <dbReference type="EMBL" id="CDL90455.1"/>
    </source>
</evidence>
<evidence type="ECO:0000256" key="16">
    <source>
        <dbReference type="PIRSR" id="PIRSR603373-2"/>
    </source>
</evidence>
<keyword evidence="12 15" id="KW-0342">GTP-binding</keyword>
<keyword evidence="6" id="KW-0997">Cell inner membrane</keyword>
<feature type="binding site" evidence="16">
    <location>
        <position position="23"/>
    </location>
    <ligand>
        <name>Mg(2+)</name>
        <dbReference type="ChEBI" id="CHEBI:18420"/>
        <label>2</label>
    </ligand>
</feature>
<feature type="binding site" evidence="15">
    <location>
        <begin position="50"/>
        <end position="53"/>
    </location>
    <ligand>
        <name>GTP</name>
        <dbReference type="ChEBI" id="CHEBI:37565"/>
        <label>1</label>
    </ligand>
</feature>
<feature type="transmembrane region" description="Helical" evidence="17">
    <location>
        <begin position="438"/>
        <end position="459"/>
    </location>
</feature>
<dbReference type="SUPFAM" id="SSF52540">
    <property type="entry name" value="P-loop containing nucleoside triphosphate hydrolases"/>
    <property type="match status" value="1"/>
</dbReference>
<dbReference type="OrthoDB" id="9809127at2"/>
<keyword evidence="13 17" id="KW-0472">Membrane</keyword>
<feature type="binding site" evidence="16">
    <location>
        <position position="22"/>
    </location>
    <ligand>
        <name>Mg(2+)</name>
        <dbReference type="ChEBI" id="CHEBI:18420"/>
        <label>1</label>
    </ligand>
</feature>
<dbReference type="InterPro" id="IPR027417">
    <property type="entry name" value="P-loop_NTPase"/>
</dbReference>
<reference evidence="19 20" key="1">
    <citation type="journal article" date="2015" name="Genome Announc.">
        <title>Draft Genome Sequence of Clostridium tyrobutyricum Strain DIVETGP, Isolated from Cow's Milk for Grana Padano Production.</title>
        <authorList>
            <person name="Soggiu A."/>
            <person name="Piras C."/>
            <person name="Gaiarsa S."/>
            <person name="Sassera D."/>
            <person name="Roncada P."/>
            <person name="Bendixen E."/>
            <person name="Brasca M."/>
            <person name="Bonizzi L."/>
        </authorList>
    </citation>
    <scope>NUCLEOTIDE SEQUENCE [LARGE SCALE GENOMIC DNA]</scope>
    <source>
        <strain evidence="19 20">DIVETGP</strain>
    </source>
</reference>
<dbReference type="CDD" id="cd01879">
    <property type="entry name" value="FeoB"/>
    <property type="match status" value="1"/>
</dbReference>
<feature type="transmembrane region" description="Helical" evidence="17">
    <location>
        <begin position="495"/>
        <end position="515"/>
    </location>
</feature>
<dbReference type="AlphaFoldDB" id="W6N3I2"/>
<gene>
    <name evidence="19" type="ORF">CTDIVETGP_0525</name>
</gene>
<sequence length="587" mass="65902">MITTALLGNPNVGKTSLFNHLTGSNQYVGNWPGVTVEKKEGYFKNIRIVDLPGIYAMDTYSNEEKVSKNFLMNENPDVIINIVDASNLDRNLYLTTQLKQFHKPILLVLNMMDVAHSNGLHIDLKKLEHELGVIVVPIIATKKKGIDTLKDILINNKFTYDQATENSFNFETEKQAYSFINNVLNKCTTKTKSESNSYTKIIDKIVLNKFLAYPIFLITLFLIFKFTFSWVGQPASDAFDSLLSNILTPYLKGLLASTSPWFSSLLIDGILAGVGSVIVFFPIIFCLFLGISFLEDSGYMARGALIMDKLMRRMGLSGKAFIPLIVGFGCSVPGIMSSRTLESEKDRKLTALLIPLMSCNARLPIYALFASAFFIGHQTEVVFSLYIFGIAFAFIIGLLFKNTIFRKDEEPFIIELPKYNIPEFKNLLFHTWEKAKGFLRKAGTIIFSMSVLIWFLSNFNFTGMVSMDKSILFYIGNFISPIFSPMGYGSWQTSVSLIAGLMAKEIVIGTMGIIYGHNLTSILPQHFTSISAYAFLVFVLLYTPCISAISTMKKEYGGKMAIFSITYQLILAWIVSFIVFRIGSLIF</sequence>
<evidence type="ECO:0000256" key="15">
    <source>
        <dbReference type="PIRSR" id="PIRSR603373-1"/>
    </source>
</evidence>
<evidence type="ECO:0000256" key="7">
    <source>
        <dbReference type="ARBA" id="ARBA00022692"/>
    </source>
</evidence>
<comment type="caution">
    <text evidence="19">The sequence shown here is derived from an EMBL/GenBank/DDBJ whole genome shotgun (WGS) entry which is preliminary data.</text>
</comment>
<dbReference type="InterPro" id="IPR011642">
    <property type="entry name" value="Gate_dom"/>
</dbReference>
<dbReference type="FunFam" id="3.40.50.300:FF:000426">
    <property type="entry name" value="Ferrous iron transport protein B"/>
    <property type="match status" value="1"/>
</dbReference>
<evidence type="ECO:0000256" key="2">
    <source>
        <dbReference type="ARBA" id="ARBA00004429"/>
    </source>
</evidence>
<feature type="transmembrane region" description="Helical" evidence="17">
    <location>
        <begin position="471"/>
        <end position="488"/>
    </location>
</feature>
<dbReference type="GO" id="GO:0005525">
    <property type="term" value="F:GTP binding"/>
    <property type="evidence" value="ECO:0007669"/>
    <property type="project" value="UniProtKB-KW"/>
</dbReference>
<dbReference type="Gene3D" id="3.40.50.300">
    <property type="entry name" value="P-loop containing nucleotide triphosphate hydrolases"/>
    <property type="match status" value="1"/>
</dbReference>
<dbReference type="GO" id="GO:0046872">
    <property type="term" value="F:metal ion binding"/>
    <property type="evidence" value="ECO:0007669"/>
    <property type="project" value="UniProtKB-KW"/>
</dbReference>
<dbReference type="GO" id="GO:0005886">
    <property type="term" value="C:plasma membrane"/>
    <property type="evidence" value="ECO:0007669"/>
    <property type="project" value="UniProtKB-SubCell"/>
</dbReference>
<feature type="transmembrane region" description="Helical" evidence="17">
    <location>
        <begin position="210"/>
        <end position="230"/>
    </location>
</feature>
<dbReference type="PROSITE" id="PS51711">
    <property type="entry name" value="G_FEOB"/>
    <property type="match status" value="1"/>
</dbReference>
<keyword evidence="4" id="KW-1003">Cell membrane</keyword>
<dbReference type="GO" id="GO:0015093">
    <property type="term" value="F:ferrous iron transmembrane transporter activity"/>
    <property type="evidence" value="ECO:0007669"/>
    <property type="project" value="UniProtKB-UniRule"/>
</dbReference>
<dbReference type="InterPro" id="IPR050860">
    <property type="entry name" value="FeoB_GTPase"/>
</dbReference>